<dbReference type="InParanoid" id="A0A507BFI5"/>
<accession>A0A507BFI5</accession>
<feature type="compositionally biased region" description="Polar residues" evidence="1">
    <location>
        <begin position="465"/>
        <end position="475"/>
    </location>
</feature>
<feature type="compositionally biased region" description="Low complexity" evidence="1">
    <location>
        <begin position="419"/>
        <end position="428"/>
    </location>
</feature>
<dbReference type="EMBL" id="SKBQ01000001">
    <property type="protein sequence ID" value="TPX16059.1"/>
    <property type="molecule type" value="Genomic_DNA"/>
</dbReference>
<organism evidence="2 3">
    <name type="scientific">Thyridium curvatum</name>
    <dbReference type="NCBI Taxonomy" id="1093900"/>
    <lineage>
        <taxon>Eukaryota</taxon>
        <taxon>Fungi</taxon>
        <taxon>Dikarya</taxon>
        <taxon>Ascomycota</taxon>
        <taxon>Pezizomycotina</taxon>
        <taxon>Sordariomycetes</taxon>
        <taxon>Sordariomycetidae</taxon>
        <taxon>Thyridiales</taxon>
        <taxon>Thyridiaceae</taxon>
        <taxon>Thyridium</taxon>
    </lineage>
</organism>
<sequence length="511" mass="54590">MADHTAQAACSMVIGPHDPSPDRIRYLKSKMEMDSGPNKATRFSLHVPWKGGRCSDELVWVRDGEAKRRYTLNPLIYGVDQKTLIIFVASKYPPGHAMGIAFTFQARTWEEGWTRVLIISPSSQLVNKVTDRSFNGYRNKPPESQDYLWACQRFSNLLSRSSAQMFLAPVWYFADNAVSPVGTYQGAGASSQVHTRGEDRVAPDNVTDGNIILGFQWKSETRPINTTAGCSSTEGSQRTTRGESRTIAPDNHLSPANDAGEGAGHPQDGDETATIGHPATLRGDIGHASETPMGGELSSIKAWSAMLESQQSPGVITRDDMQTPISNESPSVETSISSVTLESQQSPSVTVRDGMDTPISNEPSSIDTPSVTLESQQSPRGSGSDDMDISTESDSCGAQASPTELPSQSPLGRVVGDDSGASSRSNSSQPFLATPEAPHPPGPDVDSGFLTNIPYSPLPYDNPYWQEQQAPPTAHSSGDAGSDAGASGATDQPSDNGLASLLFDFDAASYT</sequence>
<feature type="compositionally biased region" description="Polar residues" evidence="1">
    <location>
        <begin position="392"/>
        <end position="410"/>
    </location>
</feature>
<feature type="compositionally biased region" description="Polar residues" evidence="1">
    <location>
        <begin position="223"/>
        <end position="239"/>
    </location>
</feature>
<reference evidence="2 3" key="1">
    <citation type="submission" date="2019-06" db="EMBL/GenBank/DDBJ databases">
        <title>Draft genome sequence of the filamentous fungus Phialemoniopsis curvata isolated from diesel fuel.</title>
        <authorList>
            <person name="Varaljay V.A."/>
            <person name="Lyon W.J."/>
            <person name="Crouch A.L."/>
            <person name="Drake C.E."/>
            <person name="Hollomon J.M."/>
            <person name="Nadeau L.J."/>
            <person name="Nunn H.S."/>
            <person name="Stevenson B.S."/>
            <person name="Bojanowski C.L."/>
            <person name="Crookes-Goodson W.J."/>
        </authorList>
    </citation>
    <scope>NUCLEOTIDE SEQUENCE [LARGE SCALE GENOMIC DNA]</scope>
    <source>
        <strain evidence="2 3">D216</strain>
    </source>
</reference>
<proteinExistence type="predicted"/>
<dbReference type="RefSeq" id="XP_030997770.1">
    <property type="nucleotide sequence ID" value="XM_031138293.1"/>
</dbReference>
<feature type="compositionally biased region" description="Low complexity" evidence="1">
    <location>
        <begin position="476"/>
        <end position="489"/>
    </location>
</feature>
<gene>
    <name evidence="2" type="ORF">E0L32_000393</name>
</gene>
<feature type="region of interest" description="Disordered" evidence="1">
    <location>
        <begin position="308"/>
        <end position="498"/>
    </location>
</feature>
<comment type="caution">
    <text evidence="2">The sequence shown here is derived from an EMBL/GenBank/DDBJ whole genome shotgun (WGS) entry which is preliminary data.</text>
</comment>
<name>A0A507BFI5_9PEZI</name>
<evidence type="ECO:0000313" key="3">
    <source>
        <dbReference type="Proteomes" id="UP000319257"/>
    </source>
</evidence>
<evidence type="ECO:0000313" key="2">
    <source>
        <dbReference type="EMBL" id="TPX16059.1"/>
    </source>
</evidence>
<feature type="compositionally biased region" description="Polar residues" evidence="1">
    <location>
        <begin position="358"/>
        <end position="381"/>
    </location>
</feature>
<feature type="region of interest" description="Disordered" evidence="1">
    <location>
        <begin position="223"/>
        <end position="295"/>
    </location>
</feature>
<keyword evidence="3" id="KW-1185">Reference proteome</keyword>
<dbReference type="Proteomes" id="UP000319257">
    <property type="component" value="Unassembled WGS sequence"/>
</dbReference>
<evidence type="ECO:0000256" key="1">
    <source>
        <dbReference type="SAM" id="MobiDB-lite"/>
    </source>
</evidence>
<dbReference type="GeneID" id="41967840"/>
<feature type="compositionally biased region" description="Polar residues" evidence="1">
    <location>
        <begin position="323"/>
        <end position="349"/>
    </location>
</feature>
<dbReference type="AlphaFoldDB" id="A0A507BFI5"/>
<protein>
    <submittedName>
        <fullName evidence="2">Uncharacterized protein</fullName>
    </submittedName>
</protein>